<evidence type="ECO:0000256" key="4">
    <source>
        <dbReference type="ARBA" id="ARBA00022741"/>
    </source>
</evidence>
<evidence type="ECO:0000313" key="10">
    <source>
        <dbReference type="Proteomes" id="UP000199361"/>
    </source>
</evidence>
<proteinExistence type="predicted"/>
<feature type="region of interest" description="Disordered" evidence="7">
    <location>
        <begin position="16"/>
        <end position="35"/>
    </location>
</feature>
<dbReference type="PANTHER" id="PTHR43289:SF6">
    <property type="entry name" value="SERINE_THREONINE-PROTEIN KINASE NEKL-3"/>
    <property type="match status" value="1"/>
</dbReference>
<dbReference type="Proteomes" id="UP000199361">
    <property type="component" value="Unassembled WGS sequence"/>
</dbReference>
<reference evidence="9 10" key="1">
    <citation type="submission" date="2016-10" db="EMBL/GenBank/DDBJ databases">
        <authorList>
            <person name="de Groot N.N."/>
        </authorList>
    </citation>
    <scope>NUCLEOTIDE SEQUENCE [LARGE SCALE GENOMIC DNA]</scope>
    <source>
        <strain evidence="9 10">CGMCC 4.5598</strain>
    </source>
</reference>
<evidence type="ECO:0000256" key="2">
    <source>
        <dbReference type="ARBA" id="ARBA00022527"/>
    </source>
</evidence>
<sequence length="374" mass="38756">MHLDMGGPRKLAGRYRLLDPSAAGPERPAFDESDRREVTVRELRLPAELRAAALHRARAAAALRHPSIVRVLDVVTQDDAPWLVMEPVAGTTLESAVGSRRPLPVVQAARAGVGVLAALTAAHAASYVHGNVDPGHVLLTAEGRAMLTGFGLPSRSTWPSADLWSLGATLHFAVEGRPPGASPAAGPEPFRSLVRAMLNPSGPPPVEVIRETLERLAVDRPLDRLIEALGPLPPAEVAAIGLAVADRLRQGQGPHGGVHPGNVLVDDRGRATLLPSVRSGTPPAYAAPEGGLGPAADLWSLGATLYAALEGRPPAPGAAMTRAGVLGPLLFRLLSPDPAARPSLEEVAAGLSPTGRRRGPGQDSPGEDGAGRGR</sequence>
<keyword evidence="10" id="KW-1185">Reference proteome</keyword>
<dbReference type="PROSITE" id="PS50011">
    <property type="entry name" value="PROTEIN_KINASE_DOM"/>
    <property type="match status" value="1"/>
</dbReference>
<keyword evidence="5 9" id="KW-0418">Kinase</keyword>
<dbReference type="GO" id="GO:0004674">
    <property type="term" value="F:protein serine/threonine kinase activity"/>
    <property type="evidence" value="ECO:0007669"/>
    <property type="project" value="UniProtKB-KW"/>
</dbReference>
<dbReference type="Pfam" id="PF00069">
    <property type="entry name" value="Pkinase"/>
    <property type="match status" value="1"/>
</dbReference>
<name>A0A1I0F8V5_9ACTN</name>
<dbReference type="SMART" id="SM00220">
    <property type="entry name" value="S_TKc"/>
    <property type="match status" value="1"/>
</dbReference>
<dbReference type="Gene3D" id="1.10.510.10">
    <property type="entry name" value="Transferase(Phosphotransferase) domain 1"/>
    <property type="match status" value="2"/>
</dbReference>
<organism evidence="9 10">
    <name type="scientific">Nonomuraea wenchangensis</name>
    <dbReference type="NCBI Taxonomy" id="568860"/>
    <lineage>
        <taxon>Bacteria</taxon>
        <taxon>Bacillati</taxon>
        <taxon>Actinomycetota</taxon>
        <taxon>Actinomycetes</taxon>
        <taxon>Streptosporangiales</taxon>
        <taxon>Streptosporangiaceae</taxon>
        <taxon>Nonomuraea</taxon>
    </lineage>
</organism>
<dbReference type="PANTHER" id="PTHR43289">
    <property type="entry name" value="MITOGEN-ACTIVATED PROTEIN KINASE KINASE KINASE 20-RELATED"/>
    <property type="match status" value="1"/>
</dbReference>
<dbReference type="InterPro" id="IPR011009">
    <property type="entry name" value="Kinase-like_dom_sf"/>
</dbReference>
<dbReference type="GO" id="GO:0005524">
    <property type="term" value="F:ATP binding"/>
    <property type="evidence" value="ECO:0007669"/>
    <property type="project" value="UniProtKB-KW"/>
</dbReference>
<evidence type="ECO:0000256" key="5">
    <source>
        <dbReference type="ARBA" id="ARBA00022777"/>
    </source>
</evidence>
<dbReference type="AlphaFoldDB" id="A0A1I0F8V5"/>
<gene>
    <name evidence="9" type="ORF">SAMN05421811_103350</name>
</gene>
<keyword evidence="4" id="KW-0547">Nucleotide-binding</keyword>
<dbReference type="STRING" id="568860.SAMN05421811_103350"/>
<evidence type="ECO:0000256" key="1">
    <source>
        <dbReference type="ARBA" id="ARBA00012513"/>
    </source>
</evidence>
<feature type="domain" description="Protein kinase" evidence="8">
    <location>
        <begin position="15"/>
        <end position="355"/>
    </location>
</feature>
<evidence type="ECO:0000259" key="8">
    <source>
        <dbReference type="PROSITE" id="PS50011"/>
    </source>
</evidence>
<dbReference type="InterPro" id="IPR000719">
    <property type="entry name" value="Prot_kinase_dom"/>
</dbReference>
<protein>
    <recommendedName>
        <fullName evidence="1">non-specific serine/threonine protein kinase</fullName>
        <ecNumber evidence="1">2.7.11.1</ecNumber>
    </recommendedName>
</protein>
<feature type="region of interest" description="Disordered" evidence="7">
    <location>
        <begin position="342"/>
        <end position="374"/>
    </location>
</feature>
<evidence type="ECO:0000256" key="6">
    <source>
        <dbReference type="ARBA" id="ARBA00022840"/>
    </source>
</evidence>
<accession>A0A1I0F8V5</accession>
<dbReference type="SUPFAM" id="SSF56112">
    <property type="entry name" value="Protein kinase-like (PK-like)"/>
    <property type="match status" value="2"/>
</dbReference>
<keyword evidence="6" id="KW-0067">ATP-binding</keyword>
<dbReference type="EC" id="2.7.11.1" evidence="1"/>
<evidence type="ECO:0000256" key="3">
    <source>
        <dbReference type="ARBA" id="ARBA00022679"/>
    </source>
</evidence>
<dbReference type="OrthoDB" id="3679634at2"/>
<keyword evidence="2" id="KW-0723">Serine/threonine-protein kinase</keyword>
<keyword evidence="3" id="KW-0808">Transferase</keyword>
<dbReference type="Gene3D" id="3.30.200.20">
    <property type="entry name" value="Phosphorylase Kinase, domain 1"/>
    <property type="match status" value="1"/>
</dbReference>
<dbReference type="EMBL" id="FOHX01000003">
    <property type="protein sequence ID" value="SET53724.1"/>
    <property type="molecule type" value="Genomic_DNA"/>
</dbReference>
<evidence type="ECO:0000313" key="9">
    <source>
        <dbReference type="EMBL" id="SET53724.1"/>
    </source>
</evidence>
<evidence type="ECO:0000256" key="7">
    <source>
        <dbReference type="SAM" id="MobiDB-lite"/>
    </source>
</evidence>
<dbReference type="RefSeq" id="WP_091079689.1">
    <property type="nucleotide sequence ID" value="NZ_FOHX01000003.1"/>
</dbReference>